<evidence type="ECO:0000256" key="1">
    <source>
        <dbReference type="SAM" id="MobiDB-lite"/>
    </source>
</evidence>
<sequence>MSFDPRHPQPQAPDTRARGTRNRAIAIGVSAAVVAGLVTFGSYLLLENSEANDKNEKSDGTAAAQDGKHPGGHGDSQGDHAGGTIDGLKSWDAAKLGRNHVAGAVDYPMRPPVGGDHNQTWMNCDGDVYEKALPDVNAVHSLEHGAVWVTYNGKAADADVAELAERVRRTPFTLMSPYAEQEGTIVLSAWGKQVTVDSADDKRVDQFLTQYVQGAQTPEPGAPCTGGLAAVPR</sequence>
<evidence type="ECO:0000313" key="4">
    <source>
        <dbReference type="Proteomes" id="UP001303236"/>
    </source>
</evidence>
<reference evidence="3 4" key="1">
    <citation type="submission" date="2023-09" db="EMBL/GenBank/DDBJ databases">
        <title>Genome completion map analysis of the actinomycetes C11-1.</title>
        <authorList>
            <person name="Qin P."/>
            <person name="Guan P."/>
        </authorList>
    </citation>
    <scope>NUCLEOTIDE SEQUENCE [LARGE SCALE GENOMIC DNA]</scope>
    <source>
        <strain evidence="3 4">C11-1</strain>
    </source>
</reference>
<keyword evidence="4" id="KW-1185">Reference proteome</keyword>
<feature type="transmembrane region" description="Helical" evidence="2">
    <location>
        <begin position="24"/>
        <end position="46"/>
    </location>
</feature>
<dbReference type="EMBL" id="CP134500">
    <property type="protein sequence ID" value="WNF26712.1"/>
    <property type="molecule type" value="Genomic_DNA"/>
</dbReference>
<gene>
    <name evidence="3" type="ORF">RI138_07590</name>
</gene>
<feature type="region of interest" description="Disordered" evidence="1">
    <location>
        <begin position="51"/>
        <end position="87"/>
    </location>
</feature>
<keyword evidence="2" id="KW-1133">Transmembrane helix</keyword>
<dbReference type="Pfam" id="PF11303">
    <property type="entry name" value="DUF3105"/>
    <property type="match status" value="1"/>
</dbReference>
<dbReference type="Proteomes" id="UP001303236">
    <property type="component" value="Chromosome"/>
</dbReference>
<protein>
    <submittedName>
        <fullName evidence="3">DUF3105 domain-containing protein</fullName>
    </submittedName>
</protein>
<evidence type="ECO:0000256" key="2">
    <source>
        <dbReference type="SAM" id="Phobius"/>
    </source>
</evidence>
<dbReference type="InterPro" id="IPR021454">
    <property type="entry name" value="DUF3105"/>
</dbReference>
<keyword evidence="2" id="KW-0472">Membrane</keyword>
<name>A0ABY9VS17_9ACTN</name>
<proteinExistence type="predicted"/>
<evidence type="ECO:0000313" key="3">
    <source>
        <dbReference type="EMBL" id="WNF26712.1"/>
    </source>
</evidence>
<keyword evidence="2" id="KW-0812">Transmembrane</keyword>
<accession>A0ABY9VS17</accession>
<organism evidence="3 4">
    <name type="scientific">Streptomyces durocortorensis</name>
    <dbReference type="NCBI Taxonomy" id="2811104"/>
    <lineage>
        <taxon>Bacteria</taxon>
        <taxon>Bacillati</taxon>
        <taxon>Actinomycetota</taxon>
        <taxon>Actinomycetes</taxon>
        <taxon>Kitasatosporales</taxon>
        <taxon>Streptomycetaceae</taxon>
        <taxon>Streptomyces</taxon>
    </lineage>
</organism>